<comment type="caution">
    <text evidence="4">The sequence shown here is derived from an EMBL/GenBank/DDBJ whole genome shotgun (WGS) entry which is preliminary data.</text>
</comment>
<proteinExistence type="predicted"/>
<evidence type="ECO:0000313" key="5">
    <source>
        <dbReference type="Proteomes" id="UP001209878"/>
    </source>
</evidence>
<evidence type="ECO:0000256" key="2">
    <source>
        <dbReference type="SAM" id="Phobius"/>
    </source>
</evidence>
<gene>
    <name evidence="4" type="ORF">NP493_19g10023</name>
</gene>
<dbReference type="AlphaFoldDB" id="A0AAD9PEB1"/>
<feature type="domain" description="Neurotransmitter-gated ion-channel transmembrane" evidence="3">
    <location>
        <begin position="1"/>
        <end position="104"/>
    </location>
</feature>
<keyword evidence="5" id="KW-1185">Reference proteome</keyword>
<dbReference type="GO" id="GO:0016020">
    <property type="term" value="C:membrane"/>
    <property type="evidence" value="ECO:0007669"/>
    <property type="project" value="InterPro"/>
</dbReference>
<dbReference type="Gene3D" id="6.10.250.2810">
    <property type="match status" value="1"/>
</dbReference>
<evidence type="ECO:0000313" key="4">
    <source>
        <dbReference type="EMBL" id="KAK2192981.1"/>
    </source>
</evidence>
<keyword evidence="2" id="KW-1133">Transmembrane helix</keyword>
<dbReference type="GO" id="GO:0006811">
    <property type="term" value="P:monoatomic ion transport"/>
    <property type="evidence" value="ECO:0007669"/>
    <property type="project" value="InterPro"/>
</dbReference>
<dbReference type="InterPro" id="IPR036719">
    <property type="entry name" value="Neuro-gated_channel_TM_sf"/>
</dbReference>
<dbReference type="Pfam" id="PF02932">
    <property type="entry name" value="Neur_chan_memb"/>
    <property type="match status" value="1"/>
</dbReference>
<sequence>MTTLISSTNASLPKISYLKSIDVYLVTCFFMVFASLLEYASVSFISHVTAQAKKKRKMSDPDLHIKLSPQSSVGNNTGAPTAKPTTPSGEQVQDAFQTVRLKGRKRQTAQCLFYQFI</sequence>
<evidence type="ECO:0000256" key="1">
    <source>
        <dbReference type="SAM" id="MobiDB-lite"/>
    </source>
</evidence>
<feature type="transmembrane region" description="Helical" evidence="2">
    <location>
        <begin position="23"/>
        <end position="48"/>
    </location>
</feature>
<dbReference type="InterPro" id="IPR006029">
    <property type="entry name" value="Neurotrans-gated_channel_TM"/>
</dbReference>
<reference evidence="4" key="1">
    <citation type="journal article" date="2023" name="Mol. Biol. Evol.">
        <title>Third-Generation Sequencing Reveals the Adaptive Role of the Epigenome in Three Deep-Sea Polychaetes.</title>
        <authorList>
            <person name="Perez M."/>
            <person name="Aroh O."/>
            <person name="Sun Y."/>
            <person name="Lan Y."/>
            <person name="Juniper S.K."/>
            <person name="Young C.R."/>
            <person name="Angers B."/>
            <person name="Qian P.Y."/>
        </authorList>
    </citation>
    <scope>NUCLEOTIDE SEQUENCE</scope>
    <source>
        <strain evidence="4">R07B-5</strain>
    </source>
</reference>
<evidence type="ECO:0000259" key="3">
    <source>
        <dbReference type="Pfam" id="PF02932"/>
    </source>
</evidence>
<dbReference type="EMBL" id="JAODUO010000019">
    <property type="protein sequence ID" value="KAK2192981.1"/>
    <property type="molecule type" value="Genomic_DNA"/>
</dbReference>
<feature type="region of interest" description="Disordered" evidence="1">
    <location>
        <begin position="64"/>
        <end position="95"/>
    </location>
</feature>
<accession>A0AAD9PEB1</accession>
<name>A0AAD9PEB1_RIDPI</name>
<organism evidence="4 5">
    <name type="scientific">Ridgeia piscesae</name>
    <name type="common">Tubeworm</name>
    <dbReference type="NCBI Taxonomy" id="27915"/>
    <lineage>
        <taxon>Eukaryota</taxon>
        <taxon>Metazoa</taxon>
        <taxon>Spiralia</taxon>
        <taxon>Lophotrochozoa</taxon>
        <taxon>Annelida</taxon>
        <taxon>Polychaeta</taxon>
        <taxon>Sedentaria</taxon>
        <taxon>Canalipalpata</taxon>
        <taxon>Sabellida</taxon>
        <taxon>Siboglinidae</taxon>
        <taxon>Ridgeia</taxon>
    </lineage>
</organism>
<protein>
    <recommendedName>
        <fullName evidence="3">Neurotransmitter-gated ion-channel transmembrane domain-containing protein</fullName>
    </recommendedName>
</protein>
<dbReference type="SUPFAM" id="SSF90112">
    <property type="entry name" value="Neurotransmitter-gated ion-channel transmembrane pore"/>
    <property type="match status" value="1"/>
</dbReference>
<dbReference type="Proteomes" id="UP001209878">
    <property type="component" value="Unassembled WGS sequence"/>
</dbReference>
<keyword evidence="2" id="KW-0472">Membrane</keyword>
<feature type="compositionally biased region" description="Polar residues" evidence="1">
    <location>
        <begin position="68"/>
        <end position="95"/>
    </location>
</feature>
<keyword evidence="2" id="KW-0812">Transmembrane</keyword>